<dbReference type="SUPFAM" id="SSF55120">
    <property type="entry name" value="Pseudouridine synthase"/>
    <property type="match status" value="1"/>
</dbReference>
<keyword evidence="3 6" id="KW-0413">Isomerase</keyword>
<feature type="domain" description="RNA-binding S4" evidence="5">
    <location>
        <begin position="13"/>
        <end position="72"/>
    </location>
</feature>
<dbReference type="PANTHER" id="PTHR47683:SF3">
    <property type="entry name" value="RIBOSOMAL LARGE SUBUNIT PSEUDOURIDINE SYNTHASE B"/>
    <property type="match status" value="1"/>
</dbReference>
<dbReference type="GO" id="GO:0003723">
    <property type="term" value="F:RNA binding"/>
    <property type="evidence" value="ECO:0007669"/>
    <property type="project" value="UniProtKB-KW"/>
</dbReference>
<dbReference type="InterPro" id="IPR020103">
    <property type="entry name" value="PsdUridine_synth_cat_dom_sf"/>
</dbReference>
<dbReference type="GO" id="GO:0001522">
    <property type="term" value="P:pseudouridine synthesis"/>
    <property type="evidence" value="ECO:0007669"/>
    <property type="project" value="InterPro"/>
</dbReference>
<reference evidence="6" key="1">
    <citation type="submission" date="2018-06" db="EMBL/GenBank/DDBJ databases">
        <authorList>
            <person name="Zhirakovskaya E."/>
        </authorList>
    </citation>
    <scope>NUCLEOTIDE SEQUENCE</scope>
</reference>
<dbReference type="Gene3D" id="3.30.70.580">
    <property type="entry name" value="Pseudouridine synthase I, catalytic domain, N-terminal subdomain"/>
    <property type="match status" value="1"/>
</dbReference>
<dbReference type="InterPro" id="IPR042092">
    <property type="entry name" value="PsdUridine_s_RsuA/RluB/E/F_cat"/>
</dbReference>
<evidence type="ECO:0000313" key="6">
    <source>
        <dbReference type="EMBL" id="VAW55129.1"/>
    </source>
</evidence>
<dbReference type="FunFam" id="3.30.70.1560:FF:000001">
    <property type="entry name" value="Pseudouridine synthase"/>
    <property type="match status" value="1"/>
</dbReference>
<dbReference type="Gene3D" id="3.10.290.10">
    <property type="entry name" value="RNA-binding S4 domain"/>
    <property type="match status" value="1"/>
</dbReference>
<dbReference type="EMBL" id="UOFE01000046">
    <property type="protein sequence ID" value="VAW55129.1"/>
    <property type="molecule type" value="Genomic_DNA"/>
</dbReference>
<dbReference type="SUPFAM" id="SSF55174">
    <property type="entry name" value="Alpha-L RNA-binding motif"/>
    <property type="match status" value="1"/>
</dbReference>
<dbReference type="NCBIfam" id="TIGR00093">
    <property type="entry name" value="pseudouridine synthase"/>
    <property type="match status" value="1"/>
</dbReference>
<dbReference type="InterPro" id="IPR018496">
    <property type="entry name" value="PsdUridine_synth_RsuA/RluB_CS"/>
</dbReference>
<evidence type="ECO:0000256" key="4">
    <source>
        <dbReference type="SAM" id="MobiDB-lite"/>
    </source>
</evidence>
<proteinExistence type="inferred from homology"/>
<dbReference type="EC" id="5.4.99.22" evidence="6"/>
<protein>
    <submittedName>
        <fullName evidence="6">Ribosomal large subunit pseudouridine synthase B</fullName>
        <ecNumber evidence="6">5.4.99.22</ecNumber>
    </submittedName>
</protein>
<dbReference type="CDD" id="cd00165">
    <property type="entry name" value="S4"/>
    <property type="match status" value="1"/>
</dbReference>
<dbReference type="InterPro" id="IPR000748">
    <property type="entry name" value="PsdUridine_synth_RsuA/RluB/E/F"/>
</dbReference>
<dbReference type="InterPro" id="IPR036986">
    <property type="entry name" value="S4_RNA-bd_sf"/>
</dbReference>
<keyword evidence="2" id="KW-0694">RNA-binding</keyword>
<dbReference type="GO" id="GO:0160139">
    <property type="term" value="F:23S rRNA pseudouridine(2605) synthase activity"/>
    <property type="evidence" value="ECO:0007669"/>
    <property type="project" value="UniProtKB-EC"/>
</dbReference>
<dbReference type="PROSITE" id="PS01149">
    <property type="entry name" value="PSI_RSU"/>
    <property type="match status" value="1"/>
</dbReference>
<dbReference type="Pfam" id="PF00849">
    <property type="entry name" value="PseudoU_synth_2"/>
    <property type="match status" value="1"/>
</dbReference>
<comment type="similarity">
    <text evidence="1">Belongs to the pseudouridine synthase RsuA family.</text>
</comment>
<feature type="compositionally biased region" description="Low complexity" evidence="4">
    <location>
        <begin position="287"/>
        <end position="300"/>
    </location>
</feature>
<dbReference type="CDD" id="cd02556">
    <property type="entry name" value="PseudoU_synth_RluB"/>
    <property type="match status" value="1"/>
</dbReference>
<evidence type="ECO:0000259" key="5">
    <source>
        <dbReference type="SMART" id="SM00363"/>
    </source>
</evidence>
<evidence type="ECO:0000256" key="1">
    <source>
        <dbReference type="ARBA" id="ARBA00008348"/>
    </source>
</evidence>
<dbReference type="GO" id="GO:0005829">
    <property type="term" value="C:cytosol"/>
    <property type="evidence" value="ECO:0007669"/>
    <property type="project" value="UniProtKB-ARBA"/>
</dbReference>
<dbReference type="PROSITE" id="PS50889">
    <property type="entry name" value="S4"/>
    <property type="match status" value="1"/>
</dbReference>
<dbReference type="SMART" id="SM00363">
    <property type="entry name" value="S4"/>
    <property type="match status" value="1"/>
</dbReference>
<evidence type="ECO:0000256" key="3">
    <source>
        <dbReference type="ARBA" id="ARBA00023235"/>
    </source>
</evidence>
<sequence length="316" mass="35981">MSERVPPEGAKQERVQKALARMGYGSRREIERLIGEEQIRINGQLAKIGDHVKEGDKVNIGKRRAVITSDVKRIRVLLYNKPEGEICTQKDDEGRRTVFDSIGRLHEGRWISVGRLDINSSGLLLFTNYGDLANHLMHPSSEIEREYAVRVNGEVTSEIINNLLKGVELEDGLLKFDQILDSGGQGANHWYHVILKEGKNREVRRLWQSQDMRVSRLTRVRYGSLVLPRDLKVGTKRELSLEEIKTLFDDINLEWPENRDEMAKQRSDKARNESIRNQKFGGQSGAKTSGSNSGHNGKSGTNKDKKSVWNKGKKKR</sequence>
<dbReference type="AlphaFoldDB" id="A0A3B0X0R5"/>
<feature type="region of interest" description="Disordered" evidence="4">
    <location>
        <begin position="260"/>
        <end position="316"/>
    </location>
</feature>
<evidence type="ECO:0000256" key="2">
    <source>
        <dbReference type="ARBA" id="ARBA00022884"/>
    </source>
</evidence>
<dbReference type="PANTHER" id="PTHR47683">
    <property type="entry name" value="PSEUDOURIDINE SYNTHASE FAMILY PROTEIN-RELATED"/>
    <property type="match status" value="1"/>
</dbReference>
<accession>A0A3B0X0R5</accession>
<dbReference type="GO" id="GO:0006364">
    <property type="term" value="P:rRNA processing"/>
    <property type="evidence" value="ECO:0007669"/>
    <property type="project" value="UniProtKB-ARBA"/>
</dbReference>
<dbReference type="Gene3D" id="3.30.70.1560">
    <property type="entry name" value="Alpha-L RNA-binding motif"/>
    <property type="match status" value="1"/>
</dbReference>
<dbReference type="InterPro" id="IPR002942">
    <property type="entry name" value="S4_RNA-bd"/>
</dbReference>
<name>A0A3B0X0R5_9ZZZZ</name>
<dbReference type="InterPro" id="IPR020094">
    <property type="entry name" value="TruA/RsuA/RluB/E/F_N"/>
</dbReference>
<dbReference type="InterPro" id="IPR050343">
    <property type="entry name" value="RsuA_PseudoU_synthase"/>
</dbReference>
<gene>
    <name evidence="6" type="ORF">MNBD_GAMMA05-271</name>
</gene>
<dbReference type="InterPro" id="IPR006145">
    <property type="entry name" value="PsdUridine_synth_RsuA/RluA"/>
</dbReference>
<organism evidence="6">
    <name type="scientific">hydrothermal vent metagenome</name>
    <dbReference type="NCBI Taxonomy" id="652676"/>
    <lineage>
        <taxon>unclassified sequences</taxon>
        <taxon>metagenomes</taxon>
        <taxon>ecological metagenomes</taxon>
    </lineage>
</organism>
<feature type="compositionally biased region" description="Basic and acidic residues" evidence="4">
    <location>
        <begin position="260"/>
        <end position="276"/>
    </location>
</feature>
<dbReference type="Pfam" id="PF01479">
    <property type="entry name" value="S4"/>
    <property type="match status" value="1"/>
</dbReference>